<accession>A0A8E2ESP5</accession>
<feature type="region of interest" description="Disordered" evidence="2">
    <location>
        <begin position="219"/>
        <end position="258"/>
    </location>
</feature>
<evidence type="ECO:0000256" key="2">
    <source>
        <dbReference type="SAM" id="MobiDB-lite"/>
    </source>
</evidence>
<keyword evidence="3" id="KW-0472">Membrane</keyword>
<feature type="coiled-coil region" evidence="1">
    <location>
        <begin position="138"/>
        <end position="172"/>
    </location>
</feature>
<evidence type="ECO:0000313" key="6">
    <source>
        <dbReference type="Proteomes" id="UP000250140"/>
    </source>
</evidence>
<evidence type="ECO:0000313" key="5">
    <source>
        <dbReference type="EMBL" id="OCL04135.1"/>
    </source>
</evidence>
<feature type="compositionally biased region" description="Basic residues" evidence="2">
    <location>
        <begin position="221"/>
        <end position="239"/>
    </location>
</feature>
<reference evidence="5 6" key="1">
    <citation type="journal article" date="2016" name="Nat. Commun.">
        <title>Ectomycorrhizal ecology is imprinted in the genome of the dominant symbiotic fungus Cenococcum geophilum.</title>
        <authorList>
            <consortium name="DOE Joint Genome Institute"/>
            <person name="Peter M."/>
            <person name="Kohler A."/>
            <person name="Ohm R.A."/>
            <person name="Kuo A."/>
            <person name="Krutzmann J."/>
            <person name="Morin E."/>
            <person name="Arend M."/>
            <person name="Barry K.W."/>
            <person name="Binder M."/>
            <person name="Choi C."/>
            <person name="Clum A."/>
            <person name="Copeland A."/>
            <person name="Grisel N."/>
            <person name="Haridas S."/>
            <person name="Kipfer T."/>
            <person name="LaButti K."/>
            <person name="Lindquist E."/>
            <person name="Lipzen A."/>
            <person name="Maire R."/>
            <person name="Meier B."/>
            <person name="Mihaltcheva S."/>
            <person name="Molinier V."/>
            <person name="Murat C."/>
            <person name="Poggeler S."/>
            <person name="Quandt C.A."/>
            <person name="Sperisen C."/>
            <person name="Tritt A."/>
            <person name="Tisserant E."/>
            <person name="Crous P.W."/>
            <person name="Henrissat B."/>
            <person name="Nehls U."/>
            <person name="Egli S."/>
            <person name="Spatafora J.W."/>
            <person name="Grigoriev I.V."/>
            <person name="Martin F.M."/>
        </authorList>
    </citation>
    <scope>NUCLEOTIDE SEQUENCE [LARGE SCALE GENOMIC DNA]</scope>
    <source>
        <strain evidence="5 6">CBS 207.34</strain>
    </source>
</reference>
<keyword evidence="3" id="KW-1133">Transmembrane helix</keyword>
<keyword evidence="4" id="KW-0732">Signal</keyword>
<dbReference type="EMBL" id="KV750597">
    <property type="protein sequence ID" value="OCL04135.1"/>
    <property type="molecule type" value="Genomic_DNA"/>
</dbReference>
<sequence>MIYNNILLFLSWLVALWQDPGTASPTLVSFRADEPFWSFCFLDGSTFTSSFAPPPSPPASTAVGVFLDFAALYKALPYFLSAAHNIIGFLLVAWLFYTAVRCTTHCTPKIEGVLKSLQDCGRECCRLELLSSERLAIIEQGEKDLAAAKLRLSAAEAENSALKAKHAAEMKQLQAHLQPASRDSKDMLDAEMQAQRLKDVEEGYEILLAKYNATVGQLHDAHHKSIKAAAKRRGGRGRKKQTDNAPEGSEVPSDADKA</sequence>
<feature type="signal peptide" evidence="4">
    <location>
        <begin position="1"/>
        <end position="23"/>
    </location>
</feature>
<evidence type="ECO:0008006" key="7">
    <source>
        <dbReference type="Google" id="ProtNLM"/>
    </source>
</evidence>
<evidence type="ECO:0000256" key="4">
    <source>
        <dbReference type="SAM" id="SignalP"/>
    </source>
</evidence>
<protein>
    <recommendedName>
        <fullName evidence="7">Endoplasmic reticulum transmembrane protein</fullName>
    </recommendedName>
</protein>
<evidence type="ECO:0000256" key="1">
    <source>
        <dbReference type="SAM" id="Coils"/>
    </source>
</evidence>
<feature type="chain" id="PRO_5034378452" description="Endoplasmic reticulum transmembrane protein" evidence="4">
    <location>
        <begin position="24"/>
        <end position="258"/>
    </location>
</feature>
<name>A0A8E2ESP5_9PEZI</name>
<keyword evidence="6" id="KW-1185">Reference proteome</keyword>
<gene>
    <name evidence="5" type="ORF">AOQ84DRAFT_380929</name>
</gene>
<evidence type="ECO:0000256" key="3">
    <source>
        <dbReference type="SAM" id="Phobius"/>
    </source>
</evidence>
<keyword evidence="1" id="KW-0175">Coiled coil</keyword>
<dbReference type="Proteomes" id="UP000250140">
    <property type="component" value="Unassembled WGS sequence"/>
</dbReference>
<keyword evidence="3" id="KW-0812">Transmembrane</keyword>
<dbReference type="AlphaFoldDB" id="A0A8E2ESP5"/>
<organism evidence="5 6">
    <name type="scientific">Glonium stellatum</name>
    <dbReference type="NCBI Taxonomy" id="574774"/>
    <lineage>
        <taxon>Eukaryota</taxon>
        <taxon>Fungi</taxon>
        <taxon>Dikarya</taxon>
        <taxon>Ascomycota</taxon>
        <taxon>Pezizomycotina</taxon>
        <taxon>Dothideomycetes</taxon>
        <taxon>Pleosporomycetidae</taxon>
        <taxon>Gloniales</taxon>
        <taxon>Gloniaceae</taxon>
        <taxon>Glonium</taxon>
    </lineage>
</organism>
<proteinExistence type="predicted"/>
<dbReference type="OrthoDB" id="10560381at2759"/>
<feature type="transmembrane region" description="Helical" evidence="3">
    <location>
        <begin position="75"/>
        <end position="97"/>
    </location>
</feature>